<evidence type="ECO:0000256" key="2">
    <source>
        <dbReference type="ARBA" id="ARBA00013211"/>
    </source>
</evidence>
<feature type="transmembrane region" description="Helical" evidence="5">
    <location>
        <begin position="124"/>
        <end position="143"/>
    </location>
</feature>
<feature type="non-terminal residue" evidence="7">
    <location>
        <position position="1"/>
    </location>
</feature>
<reference evidence="8" key="2">
    <citation type="submission" date="2024-08" db="UniProtKB">
        <authorList>
            <consortium name="EnsemblMetazoa"/>
        </authorList>
    </citation>
    <scope>IDENTIFICATION</scope>
</reference>
<dbReference type="CDD" id="cd07989">
    <property type="entry name" value="LPLAT_AGPAT-like"/>
    <property type="match status" value="1"/>
</dbReference>
<comment type="pathway">
    <text evidence="1">Phospholipid metabolism; CDP-diacylglycerol biosynthesis; CDP-diacylglycerol from sn-glycerol 3-phosphate: step 2/3.</text>
</comment>
<evidence type="ECO:0000313" key="7">
    <source>
        <dbReference type="EMBL" id="ENN71255.1"/>
    </source>
</evidence>
<dbReference type="SMART" id="SM00563">
    <property type="entry name" value="PlsC"/>
    <property type="match status" value="1"/>
</dbReference>
<dbReference type="OMA" id="LLYQWSM"/>
<proteinExistence type="predicted"/>
<feature type="domain" description="Phospholipid/glycerol acyltransferase" evidence="6">
    <location>
        <begin position="92"/>
        <end position="211"/>
    </location>
</feature>
<dbReference type="EnsemblMetazoa" id="XM_019914982.1">
    <property type="protein sequence ID" value="XP_019770541.1"/>
    <property type="gene ID" value="LOC109544669"/>
</dbReference>
<dbReference type="AlphaFoldDB" id="N6TPT3"/>
<keyword evidence="5" id="KW-0812">Transmembrane</keyword>
<dbReference type="GO" id="GO:0006654">
    <property type="term" value="P:phosphatidic acid biosynthetic process"/>
    <property type="evidence" value="ECO:0007669"/>
    <property type="project" value="TreeGrafter"/>
</dbReference>
<evidence type="ECO:0000313" key="9">
    <source>
        <dbReference type="Proteomes" id="UP000019118"/>
    </source>
</evidence>
<dbReference type="PANTHER" id="PTHR10434">
    <property type="entry name" value="1-ACYL-SN-GLYCEROL-3-PHOSPHATE ACYLTRANSFERASE"/>
    <property type="match status" value="1"/>
</dbReference>
<dbReference type="GO" id="GO:0003841">
    <property type="term" value="F:1-acylglycerol-3-phosphate O-acyltransferase activity"/>
    <property type="evidence" value="ECO:0007669"/>
    <property type="project" value="UniProtKB-EC"/>
</dbReference>
<keyword evidence="5" id="KW-1133">Transmembrane helix</keyword>
<dbReference type="SUPFAM" id="SSF69593">
    <property type="entry name" value="Glycerol-3-phosphate (1)-acyltransferase"/>
    <property type="match status" value="1"/>
</dbReference>
<dbReference type="EC" id="2.3.1.51" evidence="2"/>
<evidence type="ECO:0000259" key="6">
    <source>
        <dbReference type="SMART" id="SM00563"/>
    </source>
</evidence>
<dbReference type="InterPro" id="IPR002123">
    <property type="entry name" value="Plipid/glycerol_acylTrfase"/>
</dbReference>
<dbReference type="HOGENOM" id="CLU_027938_10_1_1"/>
<keyword evidence="5" id="KW-0472">Membrane</keyword>
<evidence type="ECO:0000256" key="1">
    <source>
        <dbReference type="ARBA" id="ARBA00004728"/>
    </source>
</evidence>
<dbReference type="GO" id="GO:0005783">
    <property type="term" value="C:endoplasmic reticulum"/>
    <property type="evidence" value="ECO:0007669"/>
    <property type="project" value="TreeGrafter"/>
</dbReference>
<feature type="transmembrane region" description="Helical" evidence="5">
    <location>
        <begin position="32"/>
        <end position="53"/>
    </location>
</feature>
<evidence type="ECO:0000313" key="8">
    <source>
        <dbReference type="EnsemblMetazoa" id="XP_019770541.1"/>
    </source>
</evidence>
<dbReference type="Pfam" id="PF01553">
    <property type="entry name" value="Acyltransferase"/>
    <property type="match status" value="1"/>
</dbReference>
<gene>
    <name evidence="8" type="primary">109544669</name>
    <name evidence="7" type="ORF">YQE_12182</name>
</gene>
<evidence type="ECO:0000256" key="4">
    <source>
        <dbReference type="ARBA" id="ARBA00023315"/>
    </source>
</evidence>
<dbReference type="EMBL" id="KB741277">
    <property type="protein sequence ID" value="ENN71255.1"/>
    <property type="molecule type" value="Genomic_DNA"/>
</dbReference>
<accession>N6TPT3</accession>
<dbReference type="KEGG" id="dpa:109544669"/>
<evidence type="ECO:0000256" key="5">
    <source>
        <dbReference type="SAM" id="Phobius"/>
    </source>
</evidence>
<keyword evidence="9" id="KW-1185">Reference proteome</keyword>
<dbReference type="OrthoDB" id="202234at2759"/>
<protein>
    <recommendedName>
        <fullName evidence="2">1-acylglycerol-3-phosphate O-acyltransferase</fullName>
        <ecNumber evidence="2">2.3.1.51</ecNumber>
    </recommendedName>
</protein>
<sequence>MTVYLQLILFSSFVGLVWLIKASPVVRYYLKFSAYYGIVMVGSLFLIPVFIFHPFSVHNFVIGSHCFRWITHLIGVKWIIQNPEYLESDEPCIIVSNHQSSLDVLGLFQIWPKMGKCTVIARNAVFWVWPMGFAAWLAGLIFIPRAKSKADRAKTIINDVADQLALTQTKLWVFPEGTRKDTGIIYEFKNGAFHAAILAQLPIQPVIFTRYYFIDSVNKRFDPGVVIIHALKPISTIGLTVDEDLVATRALVHTEMNRAFKDINFDLLKNSNYTHDR</sequence>
<keyword evidence="3" id="KW-0808">Transferase</keyword>
<dbReference type="PANTHER" id="PTHR10434:SF11">
    <property type="entry name" value="1-ACYL-SN-GLYCEROL-3-PHOSPHATE ACYLTRANSFERASE"/>
    <property type="match status" value="1"/>
</dbReference>
<evidence type="ECO:0000256" key="3">
    <source>
        <dbReference type="ARBA" id="ARBA00022679"/>
    </source>
</evidence>
<reference evidence="7 9" key="1">
    <citation type="journal article" date="2013" name="Genome Biol.">
        <title>Draft genome of the mountain pine beetle, Dendroctonus ponderosae Hopkins, a major forest pest.</title>
        <authorList>
            <person name="Keeling C.I."/>
            <person name="Yuen M.M."/>
            <person name="Liao N.Y."/>
            <person name="Docking T.R."/>
            <person name="Chan S.K."/>
            <person name="Taylor G.A."/>
            <person name="Palmquist D.L."/>
            <person name="Jackman S.D."/>
            <person name="Nguyen A."/>
            <person name="Li M."/>
            <person name="Henderson H."/>
            <person name="Janes J.K."/>
            <person name="Zhao Y."/>
            <person name="Pandoh P."/>
            <person name="Moore R."/>
            <person name="Sperling F.A."/>
            <person name="Huber D.P."/>
            <person name="Birol I."/>
            <person name="Jones S.J."/>
            <person name="Bohlmann J."/>
        </authorList>
    </citation>
    <scope>NUCLEOTIDE SEQUENCE</scope>
</reference>
<name>N6TPT3_DENPD</name>
<keyword evidence="4" id="KW-0012">Acyltransferase</keyword>
<organism evidence="7">
    <name type="scientific">Dendroctonus ponderosae</name>
    <name type="common">Mountain pine beetle</name>
    <dbReference type="NCBI Taxonomy" id="77166"/>
    <lineage>
        <taxon>Eukaryota</taxon>
        <taxon>Metazoa</taxon>
        <taxon>Ecdysozoa</taxon>
        <taxon>Arthropoda</taxon>
        <taxon>Hexapoda</taxon>
        <taxon>Insecta</taxon>
        <taxon>Pterygota</taxon>
        <taxon>Neoptera</taxon>
        <taxon>Endopterygota</taxon>
        <taxon>Coleoptera</taxon>
        <taxon>Polyphaga</taxon>
        <taxon>Cucujiformia</taxon>
        <taxon>Curculionidae</taxon>
        <taxon>Scolytinae</taxon>
        <taxon>Dendroctonus</taxon>
    </lineage>
</organism>
<dbReference type="Proteomes" id="UP000019118">
    <property type="component" value="Unassembled WGS sequence"/>
</dbReference>